<proteinExistence type="predicted"/>
<accession>A0AAV5LAN1</accession>
<name>A0AAV5LAN1_9ROSI</name>
<evidence type="ECO:0000313" key="1">
    <source>
        <dbReference type="EMBL" id="GKV33986.1"/>
    </source>
</evidence>
<dbReference type="Proteomes" id="UP001054252">
    <property type="component" value="Unassembled WGS sequence"/>
</dbReference>
<protein>
    <recommendedName>
        <fullName evidence="3">Secreted protein</fullName>
    </recommendedName>
</protein>
<dbReference type="EMBL" id="BPVZ01000103">
    <property type="protein sequence ID" value="GKV33986.1"/>
    <property type="molecule type" value="Genomic_DNA"/>
</dbReference>
<evidence type="ECO:0008006" key="3">
    <source>
        <dbReference type="Google" id="ProtNLM"/>
    </source>
</evidence>
<sequence>MVSKLILLSKFRALCTSGTRLTSLRRLLRPWIWVLGRDTYHAPKPKFETRQTPCTHERVPQMHKARTYHTIL</sequence>
<evidence type="ECO:0000313" key="2">
    <source>
        <dbReference type="Proteomes" id="UP001054252"/>
    </source>
</evidence>
<organism evidence="1 2">
    <name type="scientific">Rubroshorea leprosula</name>
    <dbReference type="NCBI Taxonomy" id="152421"/>
    <lineage>
        <taxon>Eukaryota</taxon>
        <taxon>Viridiplantae</taxon>
        <taxon>Streptophyta</taxon>
        <taxon>Embryophyta</taxon>
        <taxon>Tracheophyta</taxon>
        <taxon>Spermatophyta</taxon>
        <taxon>Magnoliopsida</taxon>
        <taxon>eudicotyledons</taxon>
        <taxon>Gunneridae</taxon>
        <taxon>Pentapetalae</taxon>
        <taxon>rosids</taxon>
        <taxon>malvids</taxon>
        <taxon>Malvales</taxon>
        <taxon>Dipterocarpaceae</taxon>
        <taxon>Rubroshorea</taxon>
    </lineage>
</organism>
<keyword evidence="2" id="KW-1185">Reference proteome</keyword>
<reference evidence="1 2" key="1">
    <citation type="journal article" date="2021" name="Commun. Biol.">
        <title>The genome of Shorea leprosula (Dipterocarpaceae) highlights the ecological relevance of drought in aseasonal tropical rainforests.</title>
        <authorList>
            <person name="Ng K.K.S."/>
            <person name="Kobayashi M.J."/>
            <person name="Fawcett J.A."/>
            <person name="Hatakeyama M."/>
            <person name="Paape T."/>
            <person name="Ng C.H."/>
            <person name="Ang C.C."/>
            <person name="Tnah L.H."/>
            <person name="Lee C.T."/>
            <person name="Nishiyama T."/>
            <person name="Sese J."/>
            <person name="O'Brien M.J."/>
            <person name="Copetti D."/>
            <person name="Mohd Noor M.I."/>
            <person name="Ong R.C."/>
            <person name="Putra M."/>
            <person name="Sireger I.Z."/>
            <person name="Indrioko S."/>
            <person name="Kosugi Y."/>
            <person name="Izuno A."/>
            <person name="Isagi Y."/>
            <person name="Lee S.L."/>
            <person name="Shimizu K.K."/>
        </authorList>
    </citation>
    <scope>NUCLEOTIDE SEQUENCE [LARGE SCALE GENOMIC DNA]</scope>
    <source>
        <strain evidence="1">214</strain>
    </source>
</reference>
<dbReference type="AlphaFoldDB" id="A0AAV5LAN1"/>
<gene>
    <name evidence="1" type="ORF">SLEP1_g42417</name>
</gene>
<comment type="caution">
    <text evidence="1">The sequence shown here is derived from an EMBL/GenBank/DDBJ whole genome shotgun (WGS) entry which is preliminary data.</text>
</comment>